<dbReference type="GO" id="GO:0008233">
    <property type="term" value="F:peptidase activity"/>
    <property type="evidence" value="ECO:0007669"/>
    <property type="project" value="InterPro"/>
</dbReference>
<dbReference type="STRING" id="1285928.SAMN04487894_12630"/>
<reference evidence="13" key="1">
    <citation type="submission" date="2016-10" db="EMBL/GenBank/DDBJ databases">
        <authorList>
            <person name="Varghese N."/>
            <person name="Submissions S."/>
        </authorList>
    </citation>
    <scope>NUCLEOTIDE SEQUENCE [LARGE SCALE GENOMIC DNA]</scope>
    <source>
        <strain evidence="13">DSM 25811 / CCM 8410 / LMG 26954 / E90</strain>
    </source>
</reference>
<dbReference type="Pfam" id="PF07884">
    <property type="entry name" value="VKOR"/>
    <property type="match status" value="1"/>
</dbReference>
<evidence type="ECO:0000256" key="6">
    <source>
        <dbReference type="ARBA" id="ARBA00023002"/>
    </source>
</evidence>
<evidence type="ECO:0000256" key="4">
    <source>
        <dbReference type="ARBA" id="ARBA00022719"/>
    </source>
</evidence>
<dbReference type="InterPro" id="IPR012336">
    <property type="entry name" value="Thioredoxin-like_fold"/>
</dbReference>
<evidence type="ECO:0000256" key="9">
    <source>
        <dbReference type="ARBA" id="ARBA00023284"/>
    </source>
</evidence>
<dbReference type="Gene3D" id="3.90.70.10">
    <property type="entry name" value="Cysteine proteinases"/>
    <property type="match status" value="1"/>
</dbReference>
<evidence type="ECO:0000256" key="2">
    <source>
        <dbReference type="ARBA" id="ARBA00006214"/>
    </source>
</evidence>
<dbReference type="SMART" id="SM00756">
    <property type="entry name" value="VKc"/>
    <property type="match status" value="1"/>
</dbReference>
<feature type="transmembrane region" description="Helical" evidence="10">
    <location>
        <begin position="302"/>
        <end position="324"/>
    </location>
</feature>
<evidence type="ECO:0000256" key="10">
    <source>
        <dbReference type="SAM" id="Phobius"/>
    </source>
</evidence>
<evidence type="ECO:0000313" key="12">
    <source>
        <dbReference type="EMBL" id="SDE20547.1"/>
    </source>
</evidence>
<evidence type="ECO:0000256" key="1">
    <source>
        <dbReference type="ARBA" id="ARBA00004141"/>
    </source>
</evidence>
<dbReference type="CDD" id="cd12921">
    <property type="entry name" value="VKOR_4"/>
    <property type="match status" value="1"/>
</dbReference>
<evidence type="ECO:0000259" key="11">
    <source>
        <dbReference type="PROSITE" id="PS50990"/>
    </source>
</evidence>
<feature type="transmembrane region" description="Helical" evidence="10">
    <location>
        <begin position="187"/>
        <end position="210"/>
    </location>
</feature>
<name>A0A1G7B114_NIADE</name>
<evidence type="ECO:0000256" key="7">
    <source>
        <dbReference type="ARBA" id="ARBA00023136"/>
    </source>
</evidence>
<sequence length="559" mass="61861">MSFLTRLLQPMQPCETAAAYLLTCLNVPFTRTHLQKELEEHPDYPSLAAIADVLGISYNVASGALNMQREQILAQTEIRTPFMAHIKSPRGGTVFSVVTRFSANAIGLYDPGSQKTETLSPEAFDALYLGTILAVEAEKSSIEKEYAKHQQEEKQKNRLSHLLLLSLPVLTLAICLLAVITTRSYAVIAPVVFTLIALSGTVVSTLLLWFEVDQYNPALKQICQAGKKVNCSAVLNSRASTLFGLSWSSIGFTYFAGMLILLLVTGIRNPVSLELLSWINMLALPYIGFSIYYQWKIARQWCLLCLLIQGLLLLQFVTALSGSFHGLLPLSEISGAAAFSTAAIFGTVFIAIQLLIPALKKAKALRKKTTELQRLKHNPQIFEALLAKQKSIEMPATDLGITLGNAKARFKLVKVCNPYCGPCAKAHPVMEALAENNEDLCLQVVFTATEDEKDIKKAPVSHLLAVDSKNDQLLTKKALDDWYNAPVKDYAAFAANYPLNGELKMQDRKIKAMREWCDAVQVAFTPTFFLCVNTAEENAKFYQLPELYTVADLNYFLAV</sequence>
<keyword evidence="5 10" id="KW-1133">Transmembrane helix</keyword>
<evidence type="ECO:0000256" key="3">
    <source>
        <dbReference type="ARBA" id="ARBA00022692"/>
    </source>
</evidence>
<keyword evidence="6" id="KW-0560">Oxidoreductase</keyword>
<keyword evidence="7 10" id="KW-0472">Membrane</keyword>
<evidence type="ECO:0000256" key="5">
    <source>
        <dbReference type="ARBA" id="ARBA00022989"/>
    </source>
</evidence>
<dbReference type="OrthoDB" id="1100563at2"/>
<keyword evidence="4" id="KW-0874">Quinone</keyword>
<feature type="transmembrane region" description="Helical" evidence="10">
    <location>
        <begin position="242"/>
        <end position="263"/>
    </location>
</feature>
<evidence type="ECO:0000313" key="13">
    <source>
        <dbReference type="Proteomes" id="UP000198757"/>
    </source>
</evidence>
<dbReference type="GO" id="GO:0016491">
    <property type="term" value="F:oxidoreductase activity"/>
    <property type="evidence" value="ECO:0007669"/>
    <property type="project" value="UniProtKB-KW"/>
</dbReference>
<keyword evidence="13" id="KW-1185">Reference proteome</keyword>
<feature type="transmembrane region" description="Helical" evidence="10">
    <location>
        <begin position="336"/>
        <end position="359"/>
    </location>
</feature>
<keyword evidence="9" id="KW-0676">Redox-active center</keyword>
<dbReference type="InterPro" id="IPR005074">
    <property type="entry name" value="Peptidase_C39"/>
</dbReference>
<dbReference type="InterPro" id="IPR012932">
    <property type="entry name" value="VKOR"/>
</dbReference>
<accession>A0A1G7B114</accession>
<comment type="similarity">
    <text evidence="2">Belongs to the VKOR family.</text>
</comment>
<dbReference type="GO" id="GO:0048038">
    <property type="term" value="F:quinone binding"/>
    <property type="evidence" value="ECO:0007669"/>
    <property type="project" value="UniProtKB-KW"/>
</dbReference>
<dbReference type="InterPro" id="IPR038354">
    <property type="entry name" value="VKOR_sf"/>
</dbReference>
<dbReference type="InterPro" id="IPR036249">
    <property type="entry name" value="Thioredoxin-like_sf"/>
</dbReference>
<evidence type="ECO:0000256" key="8">
    <source>
        <dbReference type="ARBA" id="ARBA00023157"/>
    </source>
</evidence>
<proteinExistence type="inferred from homology"/>
<dbReference type="Gene3D" id="1.20.1440.130">
    <property type="entry name" value="VKOR domain"/>
    <property type="match status" value="1"/>
</dbReference>
<keyword evidence="3 10" id="KW-0812">Transmembrane</keyword>
<dbReference type="AlphaFoldDB" id="A0A1G7B114"/>
<dbReference type="GO" id="GO:0006508">
    <property type="term" value="P:proteolysis"/>
    <property type="evidence" value="ECO:0007669"/>
    <property type="project" value="InterPro"/>
</dbReference>
<organism evidence="12 13">
    <name type="scientific">Niabella drilacis (strain DSM 25811 / CCM 8410 / CCUG 62505 / LMG 26954 / E90)</name>
    <dbReference type="NCBI Taxonomy" id="1285928"/>
    <lineage>
        <taxon>Bacteria</taxon>
        <taxon>Pseudomonadati</taxon>
        <taxon>Bacteroidota</taxon>
        <taxon>Chitinophagia</taxon>
        <taxon>Chitinophagales</taxon>
        <taxon>Chitinophagaceae</taxon>
        <taxon>Niabella</taxon>
    </lineage>
</organism>
<dbReference type="Proteomes" id="UP000198757">
    <property type="component" value="Unassembled WGS sequence"/>
</dbReference>
<protein>
    <submittedName>
        <fullName evidence="12">Peptidase C39 family protein</fullName>
    </submittedName>
</protein>
<feature type="transmembrane region" description="Helical" evidence="10">
    <location>
        <begin position="275"/>
        <end position="295"/>
    </location>
</feature>
<feature type="domain" description="Peptidase C39" evidence="11">
    <location>
        <begin position="12"/>
        <end position="135"/>
    </location>
</feature>
<dbReference type="EMBL" id="FMZO01000026">
    <property type="protein sequence ID" value="SDE20547.1"/>
    <property type="molecule type" value="Genomic_DNA"/>
</dbReference>
<dbReference type="SUPFAM" id="SSF52833">
    <property type="entry name" value="Thioredoxin-like"/>
    <property type="match status" value="1"/>
</dbReference>
<dbReference type="GO" id="GO:0005524">
    <property type="term" value="F:ATP binding"/>
    <property type="evidence" value="ECO:0007669"/>
    <property type="project" value="InterPro"/>
</dbReference>
<comment type="subcellular location">
    <subcellularLocation>
        <location evidence="1">Membrane</location>
        <topology evidence="1">Multi-pass membrane protein</topology>
    </subcellularLocation>
</comment>
<feature type="transmembrane region" description="Helical" evidence="10">
    <location>
        <begin position="162"/>
        <end position="181"/>
    </location>
</feature>
<dbReference type="GO" id="GO:0016020">
    <property type="term" value="C:membrane"/>
    <property type="evidence" value="ECO:0007669"/>
    <property type="project" value="UniProtKB-SubCell"/>
</dbReference>
<dbReference type="Gene3D" id="3.40.30.10">
    <property type="entry name" value="Glutaredoxin"/>
    <property type="match status" value="1"/>
</dbReference>
<keyword evidence="8" id="KW-1015">Disulfide bond</keyword>
<dbReference type="RefSeq" id="WP_090393411.1">
    <property type="nucleotide sequence ID" value="NZ_FMZO01000026.1"/>
</dbReference>
<gene>
    <name evidence="12" type="ORF">SAMN04487894_12630</name>
</gene>
<dbReference type="Pfam" id="PF13462">
    <property type="entry name" value="Thioredoxin_4"/>
    <property type="match status" value="1"/>
</dbReference>
<dbReference type="PROSITE" id="PS50990">
    <property type="entry name" value="PEPTIDASE_C39"/>
    <property type="match status" value="1"/>
</dbReference>